<evidence type="ECO:0000313" key="3">
    <source>
        <dbReference type="Proteomes" id="UP000247099"/>
    </source>
</evidence>
<comment type="caution">
    <text evidence="2">The sequence shown here is derived from an EMBL/GenBank/DDBJ whole genome shotgun (WGS) entry which is preliminary data.</text>
</comment>
<dbReference type="Pfam" id="PF01863">
    <property type="entry name" value="YgjP-like"/>
    <property type="match status" value="1"/>
</dbReference>
<dbReference type="OrthoDB" id="9811177at2"/>
<accession>A0A317ZH36</accession>
<proteinExistence type="predicted"/>
<keyword evidence="3" id="KW-1185">Reference proteome</keyword>
<gene>
    <name evidence="2" type="ORF">DDZ13_06210</name>
</gene>
<dbReference type="AlphaFoldDB" id="A0A317ZH36"/>
<dbReference type="RefSeq" id="WP_110130566.1">
    <property type="nucleotide sequence ID" value="NZ_QHJQ01000003.1"/>
</dbReference>
<organism evidence="2 3">
    <name type="scientific">Coraliomargarita sinensis</name>
    <dbReference type="NCBI Taxonomy" id="2174842"/>
    <lineage>
        <taxon>Bacteria</taxon>
        <taxon>Pseudomonadati</taxon>
        <taxon>Verrucomicrobiota</taxon>
        <taxon>Opitutia</taxon>
        <taxon>Puniceicoccales</taxon>
        <taxon>Coraliomargaritaceae</taxon>
        <taxon>Coraliomargarita</taxon>
    </lineage>
</organism>
<dbReference type="PANTHER" id="PTHR30399">
    <property type="entry name" value="UNCHARACTERIZED PROTEIN YGJP"/>
    <property type="match status" value="1"/>
</dbReference>
<evidence type="ECO:0000313" key="2">
    <source>
        <dbReference type="EMBL" id="PXA04760.1"/>
    </source>
</evidence>
<dbReference type="Gene3D" id="3.30.2010.10">
    <property type="entry name" value="Metalloproteases ('zincins'), catalytic domain"/>
    <property type="match status" value="1"/>
</dbReference>
<dbReference type="CDD" id="cd07344">
    <property type="entry name" value="M48_yhfN_like"/>
    <property type="match status" value="1"/>
</dbReference>
<dbReference type="PANTHER" id="PTHR30399:SF1">
    <property type="entry name" value="UTP PYROPHOSPHATASE"/>
    <property type="match status" value="1"/>
</dbReference>
<sequence length="249" mass="29075">MRRESWMRSKVNRPEFISSSGRVLSVAVRRRKGTRHMRLSIDLHNQIVASLPWHCSDRACQKFIDQNRNWLEKQINAAPEVSGLREWLKQSPRLSAGGRSLAVSMHLSSTARAHYRINVQGSCIEFYLPDGSGEVTRYNLVLQFAKAALSDRAAELASRIGVTYRRLSVRNQSSRWGSCSSRGTISLNWRLVLIEPRLQDYVIYHEFAHLTEMNHSRRFWTLLDRYDPQREEHEKELDALTPKIMRVRW</sequence>
<feature type="domain" description="YgjP-like metallopeptidase" evidence="1">
    <location>
        <begin position="35"/>
        <end position="238"/>
    </location>
</feature>
<name>A0A317ZH36_9BACT</name>
<dbReference type="EMBL" id="QHJQ01000003">
    <property type="protein sequence ID" value="PXA04760.1"/>
    <property type="molecule type" value="Genomic_DNA"/>
</dbReference>
<protein>
    <recommendedName>
        <fullName evidence="1">YgjP-like metallopeptidase domain-containing protein</fullName>
    </recommendedName>
</protein>
<dbReference type="InParanoid" id="A0A317ZH36"/>
<dbReference type="Proteomes" id="UP000247099">
    <property type="component" value="Unassembled WGS sequence"/>
</dbReference>
<dbReference type="InterPro" id="IPR002725">
    <property type="entry name" value="YgjP-like_metallopeptidase"/>
</dbReference>
<dbReference type="InterPro" id="IPR053136">
    <property type="entry name" value="UTP_pyrophosphatase-like"/>
</dbReference>
<reference evidence="2 3" key="1">
    <citation type="submission" date="2018-05" db="EMBL/GenBank/DDBJ databases">
        <title>Coraliomargarita sinensis sp. nov., isolated from a marine solar saltern.</title>
        <authorList>
            <person name="Zhou L.Y."/>
        </authorList>
    </citation>
    <scope>NUCLEOTIDE SEQUENCE [LARGE SCALE GENOMIC DNA]</scope>
    <source>
        <strain evidence="2 3">WN38</strain>
    </source>
</reference>
<evidence type="ECO:0000259" key="1">
    <source>
        <dbReference type="Pfam" id="PF01863"/>
    </source>
</evidence>